<evidence type="ECO:0000313" key="2">
    <source>
        <dbReference type="Proteomes" id="UP000065261"/>
    </source>
</evidence>
<reference evidence="1 2" key="1">
    <citation type="submission" date="2015-03" db="EMBL/GenBank/DDBJ databases">
        <authorList>
            <person name="Murphy D."/>
        </authorList>
    </citation>
    <scope>NUCLEOTIDE SEQUENCE [LARGE SCALE GENOMIC DNA]</scope>
    <source>
        <strain evidence="1 2">KMM 520</strain>
    </source>
</reference>
<accession>A0A0U2WF06</accession>
<dbReference type="KEGG" id="ptn:PTRA_a0428"/>
<dbReference type="PATRIC" id="fig|1315283.4.peg.380"/>
<dbReference type="Proteomes" id="UP000065261">
    <property type="component" value="Chromosome I"/>
</dbReference>
<organism evidence="1">
    <name type="scientific">Pseudoalteromonas translucida KMM 520</name>
    <dbReference type="NCBI Taxonomy" id="1315283"/>
    <lineage>
        <taxon>Bacteria</taxon>
        <taxon>Pseudomonadati</taxon>
        <taxon>Pseudomonadota</taxon>
        <taxon>Gammaproteobacteria</taxon>
        <taxon>Alteromonadales</taxon>
        <taxon>Pseudoalteromonadaceae</taxon>
        <taxon>Pseudoalteromonas</taxon>
    </lineage>
</organism>
<dbReference type="EMBL" id="CP011034">
    <property type="protein sequence ID" value="ALS31786.1"/>
    <property type="molecule type" value="Genomic_DNA"/>
</dbReference>
<evidence type="ECO:0000313" key="1">
    <source>
        <dbReference type="EMBL" id="ALS31786.1"/>
    </source>
</evidence>
<gene>
    <name evidence="1" type="ORF">PTRA_a0428</name>
</gene>
<name>A0A0U2WF06_9GAMM</name>
<sequence length="38" mass="4316">MITSVDCYGKLGINYQESLEINSERTAIKNHFPISKSQ</sequence>
<protein>
    <submittedName>
        <fullName evidence="1">Uncharacterized protein</fullName>
    </submittedName>
</protein>
<proteinExistence type="predicted"/>
<dbReference type="AlphaFoldDB" id="A0A0U2WF06"/>